<dbReference type="AlphaFoldDB" id="A0A366XT98"/>
<dbReference type="OrthoDB" id="2895060at2"/>
<dbReference type="Proteomes" id="UP000253314">
    <property type="component" value="Unassembled WGS sequence"/>
</dbReference>
<organism evidence="1 2">
    <name type="scientific">Bacillus taeanensis</name>
    <dbReference type="NCBI Taxonomy" id="273032"/>
    <lineage>
        <taxon>Bacteria</taxon>
        <taxon>Bacillati</taxon>
        <taxon>Bacillota</taxon>
        <taxon>Bacilli</taxon>
        <taxon>Bacillales</taxon>
        <taxon>Bacillaceae</taxon>
        <taxon>Bacillus</taxon>
    </lineage>
</organism>
<dbReference type="EMBL" id="QOCW01000027">
    <property type="protein sequence ID" value="RBW67969.1"/>
    <property type="molecule type" value="Genomic_DNA"/>
</dbReference>
<sequence length="215" mass="24717">MTKTYTYPCVFYYESDRKRKNEYRIHICFPDFIQAGIPASIVSHNKDKVHMAAQELLEDTLEILTEEKEQLPQATLSLEDIMIDRRVYFDKLGSPFRIEIEHISAVWAKKQKREVVEKVEVEVEEVIEAGKQLSSILSGRIQNNKCIISSIGGVPIREGAYSSDKLRSLYRAINSEGESIALNFSGKRIELNREQSLMLRDELVMIADELDKSDD</sequence>
<reference evidence="1 2" key="1">
    <citation type="submission" date="2018-07" db="EMBL/GenBank/DDBJ databases">
        <title>Lottiidibacillus patelloidae gen. nov., sp. nov., isolated from the intestinal tract of a marine limpet and the reclassification of B. taeanensis BH030017T, B. algicola KMM 3737T and B. hwajinpoensis SW-72T as genus Lottiidibacillus.</title>
        <authorList>
            <person name="Liu R."/>
            <person name="Huang Z."/>
        </authorList>
    </citation>
    <scope>NUCLEOTIDE SEQUENCE [LARGE SCALE GENOMIC DNA]</scope>
    <source>
        <strain evidence="1 2">BH030017</strain>
    </source>
</reference>
<proteinExistence type="predicted"/>
<gene>
    <name evidence="1" type="ORF">DS031_19380</name>
</gene>
<protein>
    <submittedName>
        <fullName evidence="1">Uncharacterized protein</fullName>
    </submittedName>
</protein>
<dbReference type="RefSeq" id="WP_113807771.1">
    <property type="nucleotide sequence ID" value="NZ_QOCW01000027.1"/>
</dbReference>
<keyword evidence="2" id="KW-1185">Reference proteome</keyword>
<evidence type="ECO:0000313" key="1">
    <source>
        <dbReference type="EMBL" id="RBW67969.1"/>
    </source>
</evidence>
<name>A0A366XT98_9BACI</name>
<evidence type="ECO:0000313" key="2">
    <source>
        <dbReference type="Proteomes" id="UP000253314"/>
    </source>
</evidence>
<accession>A0A366XT98</accession>
<comment type="caution">
    <text evidence="1">The sequence shown here is derived from an EMBL/GenBank/DDBJ whole genome shotgun (WGS) entry which is preliminary data.</text>
</comment>